<keyword evidence="2" id="KW-1185">Reference proteome</keyword>
<evidence type="ECO:0000313" key="2">
    <source>
        <dbReference type="Proteomes" id="UP000076502"/>
    </source>
</evidence>
<gene>
    <name evidence="1" type="ORF">WN55_00919</name>
</gene>
<evidence type="ECO:0000313" key="1">
    <source>
        <dbReference type="EMBL" id="KZC09183.1"/>
    </source>
</evidence>
<dbReference type="AlphaFoldDB" id="A0A154PBH0"/>
<accession>A0A154PBH0</accession>
<protein>
    <submittedName>
        <fullName evidence="1">Uncharacterized protein</fullName>
    </submittedName>
</protein>
<proteinExistence type="predicted"/>
<dbReference type="Proteomes" id="UP000076502">
    <property type="component" value="Unassembled WGS sequence"/>
</dbReference>
<name>A0A154PBH0_DUFNO</name>
<dbReference type="EMBL" id="KQ434868">
    <property type="protein sequence ID" value="KZC09183.1"/>
    <property type="molecule type" value="Genomic_DNA"/>
</dbReference>
<sequence length="73" mass="8012">MTGPINAGAADCFDLAHGKSMIHTGWWTSGIYLELTAGCSREERRSSRQHVPIGGIIIPLPFRRIHSTTGKIH</sequence>
<organism evidence="1 2">
    <name type="scientific">Dufourea novaeangliae</name>
    <name type="common">Sweat bee</name>
    <dbReference type="NCBI Taxonomy" id="178035"/>
    <lineage>
        <taxon>Eukaryota</taxon>
        <taxon>Metazoa</taxon>
        <taxon>Ecdysozoa</taxon>
        <taxon>Arthropoda</taxon>
        <taxon>Hexapoda</taxon>
        <taxon>Insecta</taxon>
        <taxon>Pterygota</taxon>
        <taxon>Neoptera</taxon>
        <taxon>Endopterygota</taxon>
        <taxon>Hymenoptera</taxon>
        <taxon>Apocrita</taxon>
        <taxon>Aculeata</taxon>
        <taxon>Apoidea</taxon>
        <taxon>Anthophila</taxon>
        <taxon>Halictidae</taxon>
        <taxon>Rophitinae</taxon>
        <taxon>Dufourea</taxon>
    </lineage>
</organism>
<reference evidence="1 2" key="1">
    <citation type="submission" date="2015-07" db="EMBL/GenBank/DDBJ databases">
        <title>The genome of Dufourea novaeangliae.</title>
        <authorList>
            <person name="Pan H."/>
            <person name="Kapheim K."/>
        </authorList>
    </citation>
    <scope>NUCLEOTIDE SEQUENCE [LARGE SCALE GENOMIC DNA]</scope>
    <source>
        <strain evidence="1">0120121106</strain>
        <tissue evidence="1">Whole body</tissue>
    </source>
</reference>